<name>A0A438KMH1_VITVI</name>
<comment type="similarity">
    <text evidence="9">Belongs to the glycosyltransferase 2 family. Plant cellulose synthase-like C subfamily.</text>
</comment>
<dbReference type="InterPro" id="IPR029044">
    <property type="entry name" value="Nucleotide-diphossugar_trans"/>
</dbReference>
<evidence type="ECO:0000259" key="11">
    <source>
        <dbReference type="Pfam" id="PF13632"/>
    </source>
</evidence>
<evidence type="ECO:0000256" key="9">
    <source>
        <dbReference type="ARBA" id="ARBA00061151"/>
    </source>
</evidence>
<gene>
    <name evidence="12" type="primary">CSLC12</name>
    <name evidence="12" type="ORF">CK203_012678</name>
</gene>
<dbReference type="EMBL" id="QGNW01000003">
    <property type="protein sequence ID" value="RVX22400.1"/>
    <property type="molecule type" value="Genomic_DNA"/>
</dbReference>
<keyword evidence="7 10" id="KW-0472">Membrane</keyword>
<keyword evidence="8" id="KW-0961">Cell wall biogenesis/degradation</keyword>
<dbReference type="Pfam" id="PF13632">
    <property type="entry name" value="Glyco_trans_2_3"/>
    <property type="match status" value="1"/>
</dbReference>
<dbReference type="FunFam" id="3.90.550.10:FF:000007">
    <property type="entry name" value="probable xyloglucan glycosyltransferase 5"/>
    <property type="match status" value="1"/>
</dbReference>
<dbReference type="GO" id="GO:0071555">
    <property type="term" value="P:cell wall organization"/>
    <property type="evidence" value="ECO:0007669"/>
    <property type="project" value="UniProtKB-KW"/>
</dbReference>
<evidence type="ECO:0000313" key="13">
    <source>
        <dbReference type="Proteomes" id="UP000288805"/>
    </source>
</evidence>
<keyword evidence="3 12" id="KW-0808">Transferase</keyword>
<feature type="transmembrane region" description="Helical" evidence="10">
    <location>
        <begin position="566"/>
        <end position="595"/>
    </location>
</feature>
<dbReference type="GO" id="GO:0099402">
    <property type="term" value="P:plant organ development"/>
    <property type="evidence" value="ECO:0007669"/>
    <property type="project" value="UniProtKB-ARBA"/>
</dbReference>
<evidence type="ECO:0000256" key="5">
    <source>
        <dbReference type="ARBA" id="ARBA00022989"/>
    </source>
</evidence>
<comment type="caution">
    <text evidence="12">The sequence shown here is derived from an EMBL/GenBank/DDBJ whole genome shotgun (WGS) entry which is preliminary data.</text>
</comment>
<dbReference type="SUPFAM" id="SSF53448">
    <property type="entry name" value="Nucleotide-diphospho-sugar transferases"/>
    <property type="match status" value="1"/>
</dbReference>
<keyword evidence="5 10" id="KW-1133">Transmembrane helix</keyword>
<accession>A0A438KMH1</accession>
<evidence type="ECO:0000256" key="2">
    <source>
        <dbReference type="ARBA" id="ARBA00022676"/>
    </source>
</evidence>
<dbReference type="GO" id="GO:0048868">
    <property type="term" value="P:pollen tube development"/>
    <property type="evidence" value="ECO:0007669"/>
    <property type="project" value="UniProtKB-ARBA"/>
</dbReference>
<keyword evidence="4 10" id="KW-0812">Transmembrane</keyword>
<dbReference type="AlphaFoldDB" id="A0A438KMH1"/>
<protein>
    <submittedName>
        <fullName evidence="12">Putative xyloglucan glycosyltransferase 12</fullName>
    </submittedName>
</protein>
<evidence type="ECO:0000256" key="10">
    <source>
        <dbReference type="SAM" id="Phobius"/>
    </source>
</evidence>
<organism evidence="12 13">
    <name type="scientific">Vitis vinifera</name>
    <name type="common">Grape</name>
    <dbReference type="NCBI Taxonomy" id="29760"/>
    <lineage>
        <taxon>Eukaryota</taxon>
        <taxon>Viridiplantae</taxon>
        <taxon>Streptophyta</taxon>
        <taxon>Embryophyta</taxon>
        <taxon>Tracheophyta</taxon>
        <taxon>Spermatophyta</taxon>
        <taxon>Magnoliopsida</taxon>
        <taxon>eudicotyledons</taxon>
        <taxon>Gunneridae</taxon>
        <taxon>Pentapetalae</taxon>
        <taxon>rosids</taxon>
        <taxon>Vitales</taxon>
        <taxon>Vitaceae</taxon>
        <taxon>Viteae</taxon>
        <taxon>Vitis</taxon>
    </lineage>
</organism>
<evidence type="ECO:0000256" key="7">
    <source>
        <dbReference type="ARBA" id="ARBA00023136"/>
    </source>
</evidence>
<comment type="subcellular location">
    <subcellularLocation>
        <location evidence="1">Golgi apparatus membrane</location>
        <topology evidence="1">Multi-pass membrane protein</topology>
    </subcellularLocation>
</comment>
<evidence type="ECO:0000256" key="1">
    <source>
        <dbReference type="ARBA" id="ARBA00004653"/>
    </source>
</evidence>
<dbReference type="PANTHER" id="PTHR32044">
    <property type="entry name" value="GLUCOMANNAN 4-BETA-MANNOSYLTRANSFERASE 9"/>
    <property type="match status" value="1"/>
</dbReference>
<dbReference type="Proteomes" id="UP000288805">
    <property type="component" value="Unassembled WGS sequence"/>
</dbReference>
<dbReference type="GO" id="GO:0016757">
    <property type="term" value="F:glycosyltransferase activity"/>
    <property type="evidence" value="ECO:0007669"/>
    <property type="project" value="UniProtKB-KW"/>
</dbReference>
<keyword evidence="2" id="KW-0328">Glycosyltransferase</keyword>
<evidence type="ECO:0000313" key="12">
    <source>
        <dbReference type="EMBL" id="RVX22400.1"/>
    </source>
</evidence>
<feature type="transmembrane region" description="Helical" evidence="10">
    <location>
        <begin position="739"/>
        <end position="759"/>
    </location>
</feature>
<evidence type="ECO:0000256" key="4">
    <source>
        <dbReference type="ARBA" id="ARBA00022692"/>
    </source>
</evidence>
<evidence type="ECO:0000256" key="6">
    <source>
        <dbReference type="ARBA" id="ARBA00023034"/>
    </source>
</evidence>
<evidence type="ECO:0000256" key="3">
    <source>
        <dbReference type="ARBA" id="ARBA00022679"/>
    </source>
</evidence>
<feature type="domain" description="Glycosyltransferase 2-like" evidence="11">
    <location>
        <begin position="400"/>
        <end position="594"/>
    </location>
</feature>
<evidence type="ECO:0000256" key="8">
    <source>
        <dbReference type="ARBA" id="ARBA00023316"/>
    </source>
</evidence>
<dbReference type="PANTHER" id="PTHR32044:SF44">
    <property type="entry name" value="XYLOGLUCAN GLYCOSYLTRANSFERASE 12-RELATED"/>
    <property type="match status" value="1"/>
</dbReference>
<dbReference type="OrthoDB" id="72851at2759"/>
<reference evidence="12 13" key="1">
    <citation type="journal article" date="2018" name="PLoS Genet.">
        <title>Population sequencing reveals clonal diversity and ancestral inbreeding in the grapevine cultivar Chardonnay.</title>
        <authorList>
            <person name="Roach M.J."/>
            <person name="Johnson D.L."/>
            <person name="Bohlmann J."/>
            <person name="van Vuuren H.J."/>
            <person name="Jones S.J."/>
            <person name="Pretorius I.S."/>
            <person name="Schmidt S.A."/>
            <person name="Borneman A.R."/>
        </authorList>
    </citation>
    <scope>NUCLEOTIDE SEQUENCE [LARGE SCALE GENOMIC DNA]</scope>
    <source>
        <strain evidence="13">cv. Chardonnay</strain>
        <tissue evidence="12">Leaf</tissue>
    </source>
</reference>
<dbReference type="InterPro" id="IPR001173">
    <property type="entry name" value="Glyco_trans_2-like"/>
</dbReference>
<feature type="transmembrane region" description="Helical" evidence="10">
    <location>
        <begin position="255"/>
        <end position="281"/>
    </location>
</feature>
<dbReference type="Gene3D" id="3.90.550.10">
    <property type="entry name" value="Spore Coat Polysaccharide Biosynthesis Protein SpsA, Chain A"/>
    <property type="match status" value="1"/>
</dbReference>
<proteinExistence type="inferred from homology"/>
<sequence length="764" mass="86882">MKRHERQTLNPEVETEMDAGGRKICRVRGFDVPPIWPLKPRGFAFGSWLRGGVILGGGFLRSGAKMAPSFDWWTKESHRGTPVVVKMENPNWSIAELEGPSDDDFLLAGSPNTNRDKGRGKNARQLTWVLLLKAHKAAGCLTSIASAMFGLAAAVRRRVASGRTDTDNDNGGGMEQENPTVKSRFYSCIKVFLWLSVVLLVFEVAAYFKGWHFGAPHLQLQYLLTAPYGVKDIFNSLYSRWVLIRVEYLAPPLQFLANACIVLFLIQSVDRLVLCLGCFWIKFKKIKPVPKGTVDLESGDGNGYFPRVLVQIPMCNEKEVYQQSIAACCNLDWPKSSILIQVLDDSDDPVTQLMIKEEVTKWQQEGAHILYRHRVIRDGYKAGNLKSAMNCSYVKDYEFVAIFDADFQPTPDFLKRTVPHFKDNEELGLVQARWSFVNKDENLLTRLQNINLSFHFEVEQQVNGVFINFFGFNGTAGVWRIKALEDSGGWLERTTVEDMDIAVRAHLQGWKFIFLNDVECQCELPESYEAYRKQQHRWHSGPMQLFRLCLPDVIRSKISIWKKANLIFLFFLLRKLILPFYSFTLFCIILPMTMFIPEAELPSWVVCYIPATMSFLNILPSPKSFPFIVPYLLFENTMSVTKFNAMISGLFQLGSAYEWVVTKKSGRSSEGDLVSLVAKGPKHQRGSSEPNIGEMEETLLQEQKASRKKKHNRIYTKELALAFLLLTASARSLLSAQGIHFYFLLFQGISFLLVGLDLIGEQVE</sequence>
<dbReference type="GO" id="GO:0000139">
    <property type="term" value="C:Golgi membrane"/>
    <property type="evidence" value="ECO:0007669"/>
    <property type="project" value="UniProtKB-SubCell"/>
</dbReference>
<keyword evidence="6" id="KW-0333">Golgi apparatus</keyword>
<feature type="transmembrane region" description="Helical" evidence="10">
    <location>
        <begin position="191"/>
        <end position="208"/>
    </location>
</feature>